<evidence type="ECO:0000313" key="2">
    <source>
        <dbReference type="EMBL" id="KAL2653955.1"/>
    </source>
</evidence>
<sequence length="271" mass="30562">MVLTTSSALAYKQRVVPSFPLSVACAPSFRGYQREGIHPAKRSEQRTVGRERQREGIQREIVASASGLGSVWCFLWEDFFVVLVPASSHHQGTRFVENFSRSLAKDREGKGRRERGWPGETEEEEQAGRRRACTDREGDFERGYDRVTEGGNGLGRLRSTRSRRAICGRLAVVVLLLGDKVVSVTRDCLFMLQTGLYGVRFPSESISVVEDLKLWIRRVHFRLLDARSRRETCWEEGRESCVKVACDGLHNLLTHSCFGGPRTPLSFVAIA</sequence>
<evidence type="ECO:0000256" key="1">
    <source>
        <dbReference type="SAM" id="MobiDB-lite"/>
    </source>
</evidence>
<reference evidence="2 3" key="1">
    <citation type="submission" date="2024-09" db="EMBL/GenBank/DDBJ databases">
        <title>Chromosome-scale assembly of Riccia fluitans.</title>
        <authorList>
            <person name="Paukszto L."/>
            <person name="Sawicki J."/>
            <person name="Karawczyk K."/>
            <person name="Piernik-Szablinska J."/>
            <person name="Szczecinska M."/>
            <person name="Mazdziarz M."/>
        </authorList>
    </citation>
    <scope>NUCLEOTIDE SEQUENCE [LARGE SCALE GENOMIC DNA]</scope>
    <source>
        <strain evidence="2">Rf_01</strain>
        <tissue evidence="2">Aerial parts of the thallus</tissue>
    </source>
</reference>
<proteinExistence type="predicted"/>
<comment type="caution">
    <text evidence="2">The sequence shown here is derived from an EMBL/GenBank/DDBJ whole genome shotgun (WGS) entry which is preliminary data.</text>
</comment>
<protein>
    <submittedName>
        <fullName evidence="2">Uncharacterized protein</fullName>
    </submittedName>
</protein>
<accession>A0ABD1ZR62</accession>
<evidence type="ECO:0000313" key="3">
    <source>
        <dbReference type="Proteomes" id="UP001605036"/>
    </source>
</evidence>
<dbReference type="EMBL" id="JBHFFA010000001">
    <property type="protein sequence ID" value="KAL2653955.1"/>
    <property type="molecule type" value="Genomic_DNA"/>
</dbReference>
<gene>
    <name evidence="2" type="ORF">R1flu_022083</name>
</gene>
<dbReference type="Proteomes" id="UP001605036">
    <property type="component" value="Unassembled WGS sequence"/>
</dbReference>
<keyword evidence="3" id="KW-1185">Reference proteome</keyword>
<feature type="compositionally biased region" description="Basic and acidic residues" evidence="1">
    <location>
        <begin position="107"/>
        <end position="117"/>
    </location>
</feature>
<name>A0ABD1ZR62_9MARC</name>
<feature type="region of interest" description="Disordered" evidence="1">
    <location>
        <begin position="107"/>
        <end position="133"/>
    </location>
</feature>
<dbReference type="AlphaFoldDB" id="A0ABD1ZR62"/>
<organism evidence="2 3">
    <name type="scientific">Riccia fluitans</name>
    <dbReference type="NCBI Taxonomy" id="41844"/>
    <lineage>
        <taxon>Eukaryota</taxon>
        <taxon>Viridiplantae</taxon>
        <taxon>Streptophyta</taxon>
        <taxon>Embryophyta</taxon>
        <taxon>Marchantiophyta</taxon>
        <taxon>Marchantiopsida</taxon>
        <taxon>Marchantiidae</taxon>
        <taxon>Marchantiales</taxon>
        <taxon>Ricciaceae</taxon>
        <taxon>Riccia</taxon>
    </lineage>
</organism>